<dbReference type="PANTHER" id="PTHR33129">
    <property type="entry name" value="PROTEIN KINASE DOMAIN-CONTAINING PROTEIN-RELATED"/>
    <property type="match status" value="1"/>
</dbReference>
<organism evidence="1 2">
    <name type="scientific">Lagenidium giganteum</name>
    <dbReference type="NCBI Taxonomy" id="4803"/>
    <lineage>
        <taxon>Eukaryota</taxon>
        <taxon>Sar</taxon>
        <taxon>Stramenopiles</taxon>
        <taxon>Oomycota</taxon>
        <taxon>Peronosporomycetes</taxon>
        <taxon>Pythiales</taxon>
        <taxon>Pythiaceae</taxon>
    </lineage>
</organism>
<evidence type="ECO:0000313" key="1">
    <source>
        <dbReference type="EMBL" id="DBA03721.1"/>
    </source>
</evidence>
<dbReference type="PANTHER" id="PTHR33129:SF1">
    <property type="entry name" value="ATP-BINDING PROTEIN"/>
    <property type="match status" value="1"/>
</dbReference>
<comment type="caution">
    <text evidence="1">The sequence shown here is derived from an EMBL/GenBank/DDBJ whole genome shotgun (WGS) entry which is preliminary data.</text>
</comment>
<name>A0AAV2ZBN3_9STRA</name>
<dbReference type="EMBL" id="DAKRPA010000016">
    <property type="protein sequence ID" value="DBA03721.1"/>
    <property type="molecule type" value="Genomic_DNA"/>
</dbReference>
<dbReference type="InterPro" id="IPR052980">
    <property type="entry name" value="Crinkler_effector"/>
</dbReference>
<reference evidence="1" key="2">
    <citation type="journal article" date="2023" name="Microbiol Resour">
        <title>Decontamination and Annotation of the Draft Genome Sequence of the Oomycete Lagenidium giganteum ARSEF 373.</title>
        <authorList>
            <person name="Morgan W.R."/>
            <person name="Tartar A."/>
        </authorList>
    </citation>
    <scope>NUCLEOTIDE SEQUENCE</scope>
    <source>
        <strain evidence="1">ARSEF 373</strain>
    </source>
</reference>
<reference evidence="1" key="1">
    <citation type="submission" date="2022-11" db="EMBL/GenBank/DDBJ databases">
        <authorList>
            <person name="Morgan W.R."/>
            <person name="Tartar A."/>
        </authorList>
    </citation>
    <scope>NUCLEOTIDE SEQUENCE</scope>
    <source>
        <strain evidence="1">ARSEF 373</strain>
    </source>
</reference>
<feature type="non-terminal residue" evidence="1">
    <location>
        <position position="1"/>
    </location>
</feature>
<protein>
    <submittedName>
        <fullName evidence="1">Uncharacterized protein</fullName>
    </submittedName>
</protein>
<proteinExistence type="predicted"/>
<sequence length="294" mass="33008">VEELQQNIVSTEQHTVPPRLLKLNLARKKEGKNDVWLADNANLDALLQGDVGAAHKKMRPSWKLNKKELFGPSFTLGDEEIHVLVERPVLSEAELSQDRQLVVGGVHVPITQSMSLNSPALVAFWQAFLNDRTEVKADALVKPPKGTYILGDSTLGSRIYILHCYPALWKLCLERIHDEETNTPHLVILGNPGIGKAFFGFVILLLLARAGATVVYESAGLKQRYLLTEKIVAEGLPNDFVQILKNPATWMPSSLHITQRRRFYWHRRVAPSSTSLKRPIVNPATCQCGPWRKF</sequence>
<evidence type="ECO:0000313" key="2">
    <source>
        <dbReference type="Proteomes" id="UP001146120"/>
    </source>
</evidence>
<dbReference type="Proteomes" id="UP001146120">
    <property type="component" value="Unassembled WGS sequence"/>
</dbReference>
<keyword evidence="2" id="KW-1185">Reference proteome</keyword>
<dbReference type="AlphaFoldDB" id="A0AAV2ZBN3"/>
<gene>
    <name evidence="1" type="ORF">N0F65_004138</name>
</gene>
<accession>A0AAV2ZBN3</accession>